<gene>
    <name evidence="13" type="ORF">SAMN05660836_02028</name>
</gene>
<dbReference type="STRING" id="39841.SAMN05660836_02028"/>
<keyword evidence="10" id="KW-0732">Signal</keyword>
<dbReference type="Pfam" id="PF08546">
    <property type="entry name" value="ApbA_C"/>
    <property type="match status" value="1"/>
</dbReference>
<accession>A0A1I4UXE1</accession>
<evidence type="ECO:0000313" key="14">
    <source>
        <dbReference type="Proteomes" id="UP000199611"/>
    </source>
</evidence>
<feature type="signal peptide" evidence="10">
    <location>
        <begin position="1"/>
        <end position="20"/>
    </location>
</feature>
<proteinExistence type="inferred from homology"/>
<protein>
    <recommendedName>
        <fullName evidence="4 9">2-dehydropantoate 2-reductase</fullName>
        <ecNumber evidence="3 9">1.1.1.169</ecNumber>
    </recommendedName>
    <alternativeName>
        <fullName evidence="7 9">Ketopantoate reductase</fullName>
    </alternativeName>
</protein>
<dbReference type="InterPro" id="IPR013332">
    <property type="entry name" value="KPR_N"/>
</dbReference>
<evidence type="ECO:0000256" key="2">
    <source>
        <dbReference type="ARBA" id="ARBA00007870"/>
    </source>
</evidence>
<dbReference type="Gene3D" id="3.40.50.720">
    <property type="entry name" value="NAD(P)-binding Rossmann-like Domain"/>
    <property type="match status" value="1"/>
</dbReference>
<name>A0A1I4UXE1_9BACT</name>
<keyword evidence="5 9" id="KW-0521">NADP</keyword>
<comment type="catalytic activity">
    <reaction evidence="8 9">
        <text>(R)-pantoate + NADP(+) = 2-dehydropantoate + NADPH + H(+)</text>
        <dbReference type="Rhea" id="RHEA:16233"/>
        <dbReference type="ChEBI" id="CHEBI:11561"/>
        <dbReference type="ChEBI" id="CHEBI:15378"/>
        <dbReference type="ChEBI" id="CHEBI:15980"/>
        <dbReference type="ChEBI" id="CHEBI:57783"/>
        <dbReference type="ChEBI" id="CHEBI:58349"/>
        <dbReference type="EC" id="1.1.1.169"/>
    </reaction>
</comment>
<evidence type="ECO:0000259" key="12">
    <source>
        <dbReference type="Pfam" id="PF08546"/>
    </source>
</evidence>
<feature type="chain" id="PRO_5011595630" description="2-dehydropantoate 2-reductase" evidence="10">
    <location>
        <begin position="21"/>
        <end position="310"/>
    </location>
</feature>
<dbReference type="AlphaFoldDB" id="A0A1I4UXE1"/>
<evidence type="ECO:0000256" key="1">
    <source>
        <dbReference type="ARBA" id="ARBA00004994"/>
    </source>
</evidence>
<dbReference type="InterPro" id="IPR036291">
    <property type="entry name" value="NAD(P)-bd_dom_sf"/>
</dbReference>
<evidence type="ECO:0000256" key="3">
    <source>
        <dbReference type="ARBA" id="ARBA00013014"/>
    </source>
</evidence>
<evidence type="ECO:0000313" key="13">
    <source>
        <dbReference type="EMBL" id="SFM93697.1"/>
    </source>
</evidence>
<dbReference type="NCBIfam" id="TIGR00745">
    <property type="entry name" value="apbA_panE"/>
    <property type="match status" value="1"/>
</dbReference>
<dbReference type="Proteomes" id="UP000199611">
    <property type="component" value="Unassembled WGS sequence"/>
</dbReference>
<dbReference type="InterPro" id="IPR008927">
    <property type="entry name" value="6-PGluconate_DH-like_C_sf"/>
</dbReference>
<evidence type="ECO:0000256" key="8">
    <source>
        <dbReference type="ARBA" id="ARBA00048793"/>
    </source>
</evidence>
<sequence length="310" mass="33481">MKVVIVGAGALGCLLGARLAAVTKVYFFDIDPQTVNAINSSGIFVEERDGSITEVRNVEAVEDHSELVDKIDLLIFCVKSYATRNAAELLHRFPALSSALCLTLQNGLGNYEALAEFFDPLRILVGSTAQGATLIAPGRVRHGGNGPTYIGSLQRGKDADISETVRLFRKAGLEAYEHGDVEKLLWEKLLINVGINAITAITGILNGSIVEIPEARNLCCEAVKEALEVAARKGIALPENYCEKVLEVANATGKNRSSMGQDIDRGRRTEIDTINGAIVKLGMELDVPTPVNRTLTQLVKIVERAKKGNR</sequence>
<keyword evidence="9" id="KW-0566">Pantothenate biosynthesis</keyword>
<dbReference type="EMBL" id="FOUU01000007">
    <property type="protein sequence ID" value="SFM93697.1"/>
    <property type="molecule type" value="Genomic_DNA"/>
</dbReference>
<dbReference type="SUPFAM" id="SSF48179">
    <property type="entry name" value="6-phosphogluconate dehydrogenase C-terminal domain-like"/>
    <property type="match status" value="1"/>
</dbReference>
<evidence type="ECO:0000256" key="4">
    <source>
        <dbReference type="ARBA" id="ARBA00019465"/>
    </source>
</evidence>
<dbReference type="Pfam" id="PF02558">
    <property type="entry name" value="ApbA"/>
    <property type="match status" value="1"/>
</dbReference>
<dbReference type="GO" id="GO:0008677">
    <property type="term" value="F:2-dehydropantoate 2-reductase activity"/>
    <property type="evidence" value="ECO:0007669"/>
    <property type="project" value="UniProtKB-EC"/>
</dbReference>
<comment type="pathway">
    <text evidence="1 9">Cofactor biosynthesis; (R)-pantothenate biosynthesis; (R)-pantoate from 3-methyl-2-oxobutanoate: step 2/2.</text>
</comment>
<dbReference type="PANTHER" id="PTHR43765:SF2">
    <property type="entry name" value="2-DEHYDROPANTOATE 2-REDUCTASE"/>
    <property type="match status" value="1"/>
</dbReference>
<evidence type="ECO:0000259" key="11">
    <source>
        <dbReference type="Pfam" id="PF02558"/>
    </source>
</evidence>
<dbReference type="EC" id="1.1.1.169" evidence="3 9"/>
<organism evidence="13 14">
    <name type="scientific">Thermodesulforhabdus norvegica</name>
    <dbReference type="NCBI Taxonomy" id="39841"/>
    <lineage>
        <taxon>Bacteria</taxon>
        <taxon>Pseudomonadati</taxon>
        <taxon>Thermodesulfobacteriota</taxon>
        <taxon>Syntrophobacteria</taxon>
        <taxon>Syntrophobacterales</taxon>
        <taxon>Thermodesulforhabdaceae</taxon>
        <taxon>Thermodesulforhabdus</taxon>
    </lineage>
</organism>
<dbReference type="Gene3D" id="1.10.1040.10">
    <property type="entry name" value="N-(1-d-carboxylethyl)-l-norvaline Dehydrogenase, domain 2"/>
    <property type="match status" value="1"/>
</dbReference>
<dbReference type="FunFam" id="1.10.1040.10:FF:000017">
    <property type="entry name" value="2-dehydropantoate 2-reductase"/>
    <property type="match status" value="1"/>
</dbReference>
<evidence type="ECO:0000256" key="5">
    <source>
        <dbReference type="ARBA" id="ARBA00022857"/>
    </source>
</evidence>
<evidence type="ECO:0000256" key="6">
    <source>
        <dbReference type="ARBA" id="ARBA00023002"/>
    </source>
</evidence>
<comment type="function">
    <text evidence="9">Catalyzes the NADPH-dependent reduction of ketopantoate into pantoic acid.</text>
</comment>
<dbReference type="InterPro" id="IPR003710">
    <property type="entry name" value="ApbA"/>
</dbReference>
<dbReference type="UniPathway" id="UPA00028">
    <property type="reaction ID" value="UER00004"/>
</dbReference>
<dbReference type="RefSeq" id="WP_177193605.1">
    <property type="nucleotide sequence ID" value="NZ_FOUU01000007.1"/>
</dbReference>
<evidence type="ECO:0000256" key="10">
    <source>
        <dbReference type="SAM" id="SignalP"/>
    </source>
</evidence>
<reference evidence="13 14" key="1">
    <citation type="submission" date="2016-10" db="EMBL/GenBank/DDBJ databases">
        <authorList>
            <person name="de Groot N.N."/>
        </authorList>
    </citation>
    <scope>NUCLEOTIDE SEQUENCE [LARGE SCALE GENOMIC DNA]</scope>
    <source>
        <strain evidence="13 14">DSM 9990</strain>
    </source>
</reference>
<evidence type="ECO:0000256" key="7">
    <source>
        <dbReference type="ARBA" id="ARBA00032024"/>
    </source>
</evidence>
<dbReference type="InterPro" id="IPR013752">
    <property type="entry name" value="KPA_reductase"/>
</dbReference>
<dbReference type="PANTHER" id="PTHR43765">
    <property type="entry name" value="2-DEHYDROPANTOATE 2-REDUCTASE-RELATED"/>
    <property type="match status" value="1"/>
</dbReference>
<feature type="domain" description="Ketopantoate reductase N-terminal" evidence="11">
    <location>
        <begin position="3"/>
        <end position="153"/>
    </location>
</feature>
<dbReference type="InterPro" id="IPR013328">
    <property type="entry name" value="6PGD_dom2"/>
</dbReference>
<dbReference type="GO" id="GO:0005737">
    <property type="term" value="C:cytoplasm"/>
    <property type="evidence" value="ECO:0007669"/>
    <property type="project" value="TreeGrafter"/>
</dbReference>
<dbReference type="GO" id="GO:0050661">
    <property type="term" value="F:NADP binding"/>
    <property type="evidence" value="ECO:0007669"/>
    <property type="project" value="TreeGrafter"/>
</dbReference>
<dbReference type="GO" id="GO:0015940">
    <property type="term" value="P:pantothenate biosynthetic process"/>
    <property type="evidence" value="ECO:0007669"/>
    <property type="project" value="UniProtKB-UniPathway"/>
</dbReference>
<dbReference type="SUPFAM" id="SSF51735">
    <property type="entry name" value="NAD(P)-binding Rossmann-fold domains"/>
    <property type="match status" value="1"/>
</dbReference>
<keyword evidence="14" id="KW-1185">Reference proteome</keyword>
<dbReference type="InterPro" id="IPR050838">
    <property type="entry name" value="Ketopantoate_reductase"/>
</dbReference>
<keyword evidence="6 9" id="KW-0560">Oxidoreductase</keyword>
<feature type="domain" description="Ketopantoate reductase C-terminal" evidence="12">
    <location>
        <begin position="180"/>
        <end position="302"/>
    </location>
</feature>
<evidence type="ECO:0000256" key="9">
    <source>
        <dbReference type="RuleBase" id="RU362068"/>
    </source>
</evidence>
<comment type="similarity">
    <text evidence="2 9">Belongs to the ketopantoate reductase family.</text>
</comment>